<proteinExistence type="predicted"/>
<dbReference type="GO" id="GO:0016746">
    <property type="term" value="F:acyltransferase activity"/>
    <property type="evidence" value="ECO:0007669"/>
    <property type="project" value="UniProtKB-KW"/>
</dbReference>
<keyword evidence="3" id="KW-1185">Reference proteome</keyword>
<keyword evidence="2" id="KW-0808">Transferase</keyword>
<evidence type="ECO:0000313" key="2">
    <source>
        <dbReference type="EMBL" id="MFF4772924.1"/>
    </source>
</evidence>
<organism evidence="2 3">
    <name type="scientific">Microtetraspora fusca</name>
    <dbReference type="NCBI Taxonomy" id="1997"/>
    <lineage>
        <taxon>Bacteria</taxon>
        <taxon>Bacillati</taxon>
        <taxon>Actinomycetota</taxon>
        <taxon>Actinomycetes</taxon>
        <taxon>Streptosporangiales</taxon>
        <taxon>Streptosporangiaceae</taxon>
        <taxon>Microtetraspora</taxon>
    </lineage>
</organism>
<dbReference type="SUPFAM" id="SSF55729">
    <property type="entry name" value="Acyl-CoA N-acyltransferases (Nat)"/>
    <property type="match status" value="1"/>
</dbReference>
<comment type="caution">
    <text evidence="2">The sequence shown here is derived from an EMBL/GenBank/DDBJ whole genome shotgun (WGS) entry which is preliminary data.</text>
</comment>
<feature type="domain" description="N-acetyltransferase" evidence="1">
    <location>
        <begin position="122"/>
        <end position="259"/>
    </location>
</feature>
<dbReference type="Proteomes" id="UP001602119">
    <property type="component" value="Unassembled WGS sequence"/>
</dbReference>
<reference evidence="2 3" key="1">
    <citation type="submission" date="2024-10" db="EMBL/GenBank/DDBJ databases">
        <title>The Natural Products Discovery Center: Release of the First 8490 Sequenced Strains for Exploring Actinobacteria Biosynthetic Diversity.</title>
        <authorList>
            <person name="Kalkreuter E."/>
            <person name="Kautsar S.A."/>
            <person name="Yang D."/>
            <person name="Bader C.D."/>
            <person name="Teijaro C.N."/>
            <person name="Fluegel L."/>
            <person name="Davis C.M."/>
            <person name="Simpson J.R."/>
            <person name="Lauterbach L."/>
            <person name="Steele A.D."/>
            <person name="Gui C."/>
            <person name="Meng S."/>
            <person name="Li G."/>
            <person name="Viehrig K."/>
            <person name="Ye F."/>
            <person name="Su P."/>
            <person name="Kiefer A.F."/>
            <person name="Nichols A."/>
            <person name="Cepeda A.J."/>
            <person name="Yan W."/>
            <person name="Fan B."/>
            <person name="Jiang Y."/>
            <person name="Adhikari A."/>
            <person name="Zheng C.-J."/>
            <person name="Schuster L."/>
            <person name="Cowan T.M."/>
            <person name="Smanski M.J."/>
            <person name="Chevrette M.G."/>
            <person name="De Carvalho L.P.S."/>
            <person name="Shen B."/>
        </authorList>
    </citation>
    <scope>NUCLEOTIDE SEQUENCE [LARGE SCALE GENOMIC DNA]</scope>
    <source>
        <strain evidence="2 3">NPDC001281</strain>
    </source>
</reference>
<dbReference type="RefSeq" id="WP_387341361.1">
    <property type="nucleotide sequence ID" value="NZ_JBIAXI010000004.1"/>
</dbReference>
<dbReference type="PROSITE" id="PS51186">
    <property type="entry name" value="GNAT"/>
    <property type="match status" value="1"/>
</dbReference>
<sequence length="259" mass="28048">MNQDMVLALFDQQMRRDARADNTGARIERADGVVRQVGSGDDWNGVLWSDLDEAGADAAIAAQVRRFTAAGREFEWKLYTHDRPADLPGRLRAAGFAPEPEETVMVAEVADVPTAVELPEGIHLLPVTDAASAELMADVHRSAFGVDRPEIVAGFLARFADAPETAAAVVAMAGDVPVSAARMEISPGTDFAGLWGGGTVPEWRGRGLYRALVAFRARLAAERGCRYLQVDASDQSRPILLRLGFVPLTTTTPYVYRPR</sequence>
<evidence type="ECO:0000313" key="3">
    <source>
        <dbReference type="Proteomes" id="UP001602119"/>
    </source>
</evidence>
<dbReference type="InterPro" id="IPR000182">
    <property type="entry name" value="GNAT_dom"/>
</dbReference>
<dbReference type="Gene3D" id="3.40.630.30">
    <property type="match status" value="1"/>
</dbReference>
<evidence type="ECO:0000259" key="1">
    <source>
        <dbReference type="PROSITE" id="PS51186"/>
    </source>
</evidence>
<dbReference type="InterPro" id="IPR016181">
    <property type="entry name" value="Acyl_CoA_acyltransferase"/>
</dbReference>
<protein>
    <submittedName>
        <fullName evidence="2">GNAT family N-acetyltransferase</fullName>
        <ecNumber evidence="2">2.3.-.-</ecNumber>
    </submittedName>
</protein>
<dbReference type="CDD" id="cd04301">
    <property type="entry name" value="NAT_SF"/>
    <property type="match status" value="1"/>
</dbReference>
<gene>
    <name evidence="2" type="ORF">ACFY05_08715</name>
</gene>
<dbReference type="EMBL" id="JBIAXI010000004">
    <property type="protein sequence ID" value="MFF4772924.1"/>
    <property type="molecule type" value="Genomic_DNA"/>
</dbReference>
<dbReference type="EC" id="2.3.-.-" evidence="2"/>
<keyword evidence="2" id="KW-0012">Acyltransferase</keyword>
<accession>A0ABW6V0U0</accession>
<dbReference type="Pfam" id="PF00583">
    <property type="entry name" value="Acetyltransf_1"/>
    <property type="match status" value="1"/>
</dbReference>
<name>A0ABW6V0U0_MICFU</name>